<accession>A0AAV1UFE2</accession>
<protein>
    <submittedName>
        <fullName evidence="1">Uncharacterized protein</fullName>
    </submittedName>
</protein>
<organism evidence="1 2">
    <name type="scientific">Peronospora matthiolae</name>
    <dbReference type="NCBI Taxonomy" id="2874970"/>
    <lineage>
        <taxon>Eukaryota</taxon>
        <taxon>Sar</taxon>
        <taxon>Stramenopiles</taxon>
        <taxon>Oomycota</taxon>
        <taxon>Peronosporomycetes</taxon>
        <taxon>Peronosporales</taxon>
        <taxon>Peronosporaceae</taxon>
        <taxon>Peronospora</taxon>
    </lineage>
</organism>
<name>A0AAV1UFE2_9STRA</name>
<gene>
    <name evidence="1" type="ORF">PM001_LOCUS18606</name>
</gene>
<reference evidence="1" key="1">
    <citation type="submission" date="2024-01" db="EMBL/GenBank/DDBJ databases">
        <authorList>
            <person name="Webb A."/>
        </authorList>
    </citation>
    <scope>NUCLEOTIDE SEQUENCE</scope>
    <source>
        <strain evidence="1">Pm1</strain>
    </source>
</reference>
<dbReference type="Proteomes" id="UP001162060">
    <property type="component" value="Unassembled WGS sequence"/>
</dbReference>
<proteinExistence type="predicted"/>
<dbReference type="AlphaFoldDB" id="A0AAV1UFE2"/>
<evidence type="ECO:0000313" key="2">
    <source>
        <dbReference type="Proteomes" id="UP001162060"/>
    </source>
</evidence>
<evidence type="ECO:0000313" key="1">
    <source>
        <dbReference type="EMBL" id="CAK7933456.1"/>
    </source>
</evidence>
<comment type="caution">
    <text evidence="1">The sequence shown here is derived from an EMBL/GenBank/DDBJ whole genome shotgun (WGS) entry which is preliminary data.</text>
</comment>
<sequence>MHHHSGTDVAVLSCDRTHLSSQTRDAFLAAFLAPTAYTKANVGNKRSCPFAAPVKRPRLRSPVFQLQPAAEKKRDSQLVPARPTVPIHALPTASSGVDANRLQSILQAFRLQAQRDADSGFVAMRTLNNDSLEYDASVDALTFETMEKNVAEQYAQVAQVFQDAGLTDSITELSDAQVVTQGPHGPFVRFATAKVAPFALDTVSQAMWKGAQKRAVRNMKDLEGTTTEGDGSVVYLKTECMLQDDSVGARGIPVLLRGVCRRYVESDRIVLVWEGRGDWPKNYIRSHPSSVPIRERGYCVVQTVQSEKVKGRRDAAPLSLFQTCVCMTPGLSAGIDMDSPECLDMLSDSVIPSYRKILDAREQMLENALLDEMIQSKMRGPMRR</sequence>
<dbReference type="EMBL" id="CAKLBY020000194">
    <property type="protein sequence ID" value="CAK7933456.1"/>
    <property type="molecule type" value="Genomic_DNA"/>
</dbReference>